<comment type="caution">
    <text evidence="1">The sequence shown here is derived from an EMBL/GenBank/DDBJ whole genome shotgun (WGS) entry which is preliminary data.</text>
</comment>
<dbReference type="AlphaFoldDB" id="F1T8D2"/>
<keyword evidence="2" id="KW-1185">Reference proteome</keyword>
<dbReference type="RefSeq" id="WP_004616638.1">
    <property type="nucleotide sequence ID" value="NZ_ACXX02000001.1"/>
</dbReference>
<gene>
    <name evidence="1" type="ORF">Cpap_4172</name>
</gene>
<reference evidence="1" key="1">
    <citation type="submission" date="2009-07" db="EMBL/GenBank/DDBJ databases">
        <authorList>
            <consortium name="US DOE Joint Genome Institute (JGI-PGF)"/>
            <person name="Lucas S."/>
            <person name="Copeland A."/>
            <person name="Lapidus A."/>
            <person name="Glavina del Rio T."/>
            <person name="Tice H."/>
            <person name="Bruce D."/>
            <person name="Goodwin L."/>
            <person name="Pitluck S."/>
            <person name="Larimer F."/>
            <person name="Land M.L."/>
            <person name="Mouttaki H."/>
            <person name="He Z."/>
            <person name="Zhou J."/>
            <person name="Hemme C.L."/>
        </authorList>
    </citation>
    <scope>NUCLEOTIDE SEQUENCE</scope>
    <source>
        <strain evidence="1">DSM 2782</strain>
    </source>
</reference>
<name>F1T8D2_9FIRM</name>
<proteinExistence type="predicted"/>
<dbReference type="GO" id="GO:0016301">
    <property type="term" value="F:kinase activity"/>
    <property type="evidence" value="ECO:0007669"/>
    <property type="project" value="UniProtKB-KW"/>
</dbReference>
<organism evidence="1 2">
    <name type="scientific">Ruminiclostridium papyrosolvens DSM 2782</name>
    <dbReference type="NCBI Taxonomy" id="588581"/>
    <lineage>
        <taxon>Bacteria</taxon>
        <taxon>Bacillati</taxon>
        <taxon>Bacillota</taxon>
        <taxon>Clostridia</taxon>
        <taxon>Eubacteriales</taxon>
        <taxon>Oscillospiraceae</taxon>
        <taxon>Ruminiclostridium</taxon>
    </lineage>
</organism>
<dbReference type="OrthoDB" id="250531at2"/>
<sequence length="52" mass="5932">MPGRQEIGLNDLEKAKELKWGKLSGRSSILLQKAGYSLTRMDMLIQDMVPQR</sequence>
<evidence type="ECO:0000313" key="1">
    <source>
        <dbReference type="EMBL" id="EGD49730.1"/>
    </source>
</evidence>
<protein>
    <submittedName>
        <fullName evidence="1">Galactokinase</fullName>
    </submittedName>
</protein>
<evidence type="ECO:0000313" key="2">
    <source>
        <dbReference type="Proteomes" id="UP000003860"/>
    </source>
</evidence>
<reference evidence="1" key="2">
    <citation type="submission" date="2011-01" db="EMBL/GenBank/DDBJ databases">
        <title>The Non-contiguous Finished genome of Clostridium papyrosolvens.</title>
        <authorList>
            <person name="Lucas S."/>
            <person name="Copeland A."/>
            <person name="Lapidus A."/>
            <person name="Cheng J.-F."/>
            <person name="Goodwin L."/>
            <person name="Pitluck S."/>
            <person name="Misra M."/>
            <person name="Chertkov O."/>
            <person name="Detter J.C."/>
            <person name="Han C."/>
            <person name="Tapia R."/>
            <person name="Land M."/>
            <person name="Hauser L."/>
            <person name="Kyrpides N."/>
            <person name="Ivanova N."/>
            <person name="Pagani I."/>
            <person name="Mouttaki H."/>
            <person name="He Z."/>
            <person name="Zhou J."/>
            <person name="Hemme C.L."/>
            <person name="Woyke T."/>
        </authorList>
    </citation>
    <scope>NUCLEOTIDE SEQUENCE [LARGE SCALE GENOMIC DNA]</scope>
    <source>
        <strain evidence="1">DSM 2782</strain>
    </source>
</reference>
<dbReference type="STRING" id="588581.Cpap_4172"/>
<dbReference type="Proteomes" id="UP000003860">
    <property type="component" value="Unassembled WGS sequence"/>
</dbReference>
<accession>F1T8D2</accession>
<dbReference type="EMBL" id="ACXX02000001">
    <property type="protein sequence ID" value="EGD49730.1"/>
    <property type="molecule type" value="Genomic_DNA"/>
</dbReference>